<dbReference type="Proteomes" id="UP001189429">
    <property type="component" value="Unassembled WGS sequence"/>
</dbReference>
<dbReference type="InterPro" id="IPR011009">
    <property type="entry name" value="Kinase-like_dom_sf"/>
</dbReference>
<dbReference type="PANTHER" id="PTHR17583:SF0">
    <property type="entry name" value="PHOSPHOINOSITIDE 3-KINASE REGULATORY SUBUNIT 4"/>
    <property type="match status" value="1"/>
</dbReference>
<gene>
    <name evidence="12" type="ORF">PCOR1329_LOCUS4861</name>
</gene>
<evidence type="ECO:0000256" key="2">
    <source>
        <dbReference type="ARBA" id="ARBA00022527"/>
    </source>
</evidence>
<feature type="compositionally biased region" description="Low complexity" evidence="10">
    <location>
        <begin position="1132"/>
        <end position="1143"/>
    </location>
</feature>
<comment type="caution">
    <text evidence="12">The sequence shown here is derived from an EMBL/GenBank/DDBJ whole genome shotgun (WGS) entry which is preliminary data.</text>
</comment>
<organism evidence="12 13">
    <name type="scientific">Prorocentrum cordatum</name>
    <dbReference type="NCBI Taxonomy" id="2364126"/>
    <lineage>
        <taxon>Eukaryota</taxon>
        <taxon>Sar</taxon>
        <taxon>Alveolata</taxon>
        <taxon>Dinophyceae</taxon>
        <taxon>Prorocentrales</taxon>
        <taxon>Prorocentraceae</taxon>
        <taxon>Prorocentrum</taxon>
    </lineage>
</organism>
<name>A0ABN9PPS1_9DINO</name>
<reference evidence="12" key="1">
    <citation type="submission" date="2023-10" db="EMBL/GenBank/DDBJ databases">
        <authorList>
            <person name="Chen Y."/>
            <person name="Shah S."/>
            <person name="Dougan E. K."/>
            <person name="Thang M."/>
            <person name="Chan C."/>
        </authorList>
    </citation>
    <scope>NUCLEOTIDE SEQUENCE [LARGE SCALE GENOMIC DNA]</scope>
</reference>
<keyword evidence="5" id="KW-0677">Repeat</keyword>
<evidence type="ECO:0000313" key="12">
    <source>
        <dbReference type="EMBL" id="CAK0795091.1"/>
    </source>
</evidence>
<evidence type="ECO:0000256" key="5">
    <source>
        <dbReference type="ARBA" id="ARBA00022737"/>
    </source>
</evidence>
<dbReference type="Gene3D" id="2.130.10.10">
    <property type="entry name" value="YVTN repeat-like/Quinoprotein amine dehydrogenase"/>
    <property type="match status" value="1"/>
</dbReference>
<evidence type="ECO:0000256" key="1">
    <source>
        <dbReference type="ARBA" id="ARBA00012513"/>
    </source>
</evidence>
<feature type="region of interest" description="Disordered" evidence="10">
    <location>
        <begin position="693"/>
        <end position="725"/>
    </location>
</feature>
<dbReference type="InterPro" id="IPR015943">
    <property type="entry name" value="WD40/YVTN_repeat-like_dom_sf"/>
</dbReference>
<dbReference type="SUPFAM" id="SSF48371">
    <property type="entry name" value="ARM repeat"/>
    <property type="match status" value="1"/>
</dbReference>
<dbReference type="Pfam" id="PF00069">
    <property type="entry name" value="Pkinase"/>
    <property type="match status" value="1"/>
</dbReference>
<dbReference type="InterPro" id="IPR011989">
    <property type="entry name" value="ARM-like"/>
</dbReference>
<keyword evidence="7" id="KW-0418">Kinase</keyword>
<dbReference type="InterPro" id="IPR001680">
    <property type="entry name" value="WD40_rpt"/>
</dbReference>
<dbReference type="PANTHER" id="PTHR17583">
    <property type="entry name" value="PHOSPHOINOSITIDE 3-KINASE REGULATORY SUBUNIT 4"/>
    <property type="match status" value="1"/>
</dbReference>
<dbReference type="SUPFAM" id="SSF50978">
    <property type="entry name" value="WD40 repeat-like"/>
    <property type="match status" value="1"/>
</dbReference>
<dbReference type="Pfam" id="PF22956">
    <property type="entry name" value="VPS15-like_hel"/>
    <property type="match status" value="1"/>
</dbReference>
<accession>A0ABN9PPS1</accession>
<dbReference type="InterPro" id="IPR045162">
    <property type="entry name" value="Vps15-like"/>
</dbReference>
<keyword evidence="2" id="KW-0723">Serine/threonine-protein kinase</keyword>
<evidence type="ECO:0000313" key="13">
    <source>
        <dbReference type="Proteomes" id="UP001189429"/>
    </source>
</evidence>
<keyword evidence="6" id="KW-0547">Nucleotide-binding</keyword>
<evidence type="ECO:0000256" key="8">
    <source>
        <dbReference type="ARBA" id="ARBA00022840"/>
    </source>
</evidence>
<keyword evidence="3 9" id="KW-0853">WD repeat</keyword>
<dbReference type="PROSITE" id="PS50011">
    <property type="entry name" value="PROTEIN_KINASE_DOM"/>
    <property type="match status" value="1"/>
</dbReference>
<evidence type="ECO:0000256" key="9">
    <source>
        <dbReference type="PROSITE-ProRule" id="PRU00221"/>
    </source>
</evidence>
<evidence type="ECO:0000256" key="6">
    <source>
        <dbReference type="ARBA" id="ARBA00022741"/>
    </source>
</evidence>
<keyword evidence="13" id="KW-1185">Reference proteome</keyword>
<dbReference type="SMART" id="SM00220">
    <property type="entry name" value="S_TKc"/>
    <property type="match status" value="1"/>
</dbReference>
<dbReference type="EC" id="2.7.11.1" evidence="1"/>
<dbReference type="InterPro" id="IPR016024">
    <property type="entry name" value="ARM-type_fold"/>
</dbReference>
<feature type="region of interest" description="Disordered" evidence="10">
    <location>
        <begin position="1130"/>
        <end position="1166"/>
    </location>
</feature>
<protein>
    <recommendedName>
        <fullName evidence="1">non-specific serine/threonine protein kinase</fullName>
        <ecNumber evidence="1">2.7.11.1</ecNumber>
    </recommendedName>
</protein>
<evidence type="ECO:0000256" key="4">
    <source>
        <dbReference type="ARBA" id="ARBA00022679"/>
    </source>
</evidence>
<dbReference type="InterPro" id="IPR000719">
    <property type="entry name" value="Prot_kinase_dom"/>
</dbReference>
<keyword evidence="8" id="KW-0067">ATP-binding</keyword>
<evidence type="ECO:0000256" key="3">
    <source>
        <dbReference type="ARBA" id="ARBA00022574"/>
    </source>
</evidence>
<evidence type="ECO:0000256" key="7">
    <source>
        <dbReference type="ARBA" id="ARBA00022777"/>
    </source>
</evidence>
<sequence length="1605" mass="172161">MGNAQVPRVDEPRSLLSEYNDLAYQDVLGSYKLFKVTRCVHEREGLVLVKLFILRDGQPDLEVVKARILQVKDAFRSQWLYPNVVPYQACEIAGQSAILLRQHFARNLYERIHTRPFLSETLKCWLAFQVLCSVCQAHSAGAAHGDLKTENVFVSSWNHATLTDFAMFKPLLLPEDDPSEFSFFFESNLNRRRCYLAPERFDSPDPGRPTPSLSRFSSKLAAMDVFSLGCVLAELYLDGQTLMDLPELLQYRSRQLDLQAKISQVRSGAVQEILGSMLARDPAQRHTSIEYLRRFCEQAAPACFCNCLLPLSVLFLHPIYQQPDMRVALLRVNFAGILWSVVGPARLSRAVGVECPCSPSASGADVAAVWEAWQQRVQRVVRFIDDASLHGMVNSAVQAASQWGQEPHADVVVPAAPGGQRVASGGSGIADAQQHVETQALAPALAHPLLNEARCERFVNELFAQWEEGCQRCTSAGVVDDGEEKAGAIYESFLADLCAGGLGAAPGPPGPGARERPAAGRASSGSGAAAPWEAEEDEVQGALGIVCGFVCSAVQHVGNARLRCVCLDMMELLAPFASQAVVLEQIVPYCHALMSDPFAKVRASAIEALTRSLDRVEELPPRDSPLFMEYIFPQLVKLVRASDELTIVPCFALLPMSGMSGGEPVVLLAVAQNIGALVRHAIRLAESSVAAAQRGAAPGRPDGGPAAAEASAGRPPGAAAEEAVAGARPPVEVETFDVQCKHLREEAKKIVKALLEQSGGGHIVDGVGAAHEDPMLSLATSREVKVALLRNMCVLADCFGRDGTHNFLLQHAIAFMNDPALEVRAAFCEEAAFLPRRVGQVSAEGIIWPCYEQALQDQEERVLAAALAGLAALVQQEVLRRPSLVTVATKVAPLLVHPAVHVRARAAAVFEALGSRLSAVDQYVFVMPAVRPLLRVEVPSLRAAPGVLARPLGRRLYKQAILRRGAGEGLHDALLHKKPLPSVGLPQGYDEEEWGALELLRPYVHLLLRSRPGATGLGQGLAAKEDCFAFSVPLAAVQSVRYATVNPGCAPSRPLHGLAEAEIAGAAACAPALFPGRGPRHPLSLFSMHAFLARALQLPLRRRELGSLTNLNGAPYSIYSAGADAGAGDLPSRAASSGGLAAGTQPSPGQQELWEAPAEPDADAEPAALAQGAPLSASGALGAEALPLIGFDGCPGDGRRASVQRAPRRPSVLLATLYEYAHQSGVPVVKVDTTDDSRILVTGGKDGVVKLWNCAQLERDVAVSSSHTFTIPCGSAGRKQRLRALRTVRDAKAVAVGSESGDALLYKIEPSRAGPSATQVCRFEPGGRPGSCAVMCMEQFDNELESLVVFAQAHGAVQGWDIRSQSRSWSVSSVPPWLGIPSCLALGSDGHSICVGTLSGGLLVYDLRFLAPWKQWRVSSGAAILSMRSTTRQCLCSCCDCLRDTKAVENLRCGKGRLRLRCLIYYLMIRPPILIVVNIPLGYPLDFCPALGSTVRCFFAFLLAVLLRPAPQEALQEDAVSAETRCRFSIATAMRLCDFAQEAYKASICPATVTVRMPSCFWSCGRRRDTGAAVLCLRSQGVAAEFFGAPGPRWEGAVGVGAPRP</sequence>
<feature type="repeat" description="WD" evidence="9">
    <location>
        <begin position="1219"/>
        <end position="1253"/>
    </location>
</feature>
<feature type="domain" description="Protein kinase" evidence="11">
    <location>
        <begin position="22"/>
        <end position="320"/>
    </location>
</feature>
<dbReference type="InterPro" id="IPR055231">
    <property type="entry name" value="2AA_helical"/>
</dbReference>
<keyword evidence="4" id="KW-0808">Transferase</keyword>
<dbReference type="SMART" id="SM00320">
    <property type="entry name" value="WD40"/>
    <property type="match status" value="2"/>
</dbReference>
<dbReference type="PROSITE" id="PS50082">
    <property type="entry name" value="WD_REPEATS_2"/>
    <property type="match status" value="1"/>
</dbReference>
<evidence type="ECO:0000259" key="11">
    <source>
        <dbReference type="PROSITE" id="PS50011"/>
    </source>
</evidence>
<evidence type="ECO:0000256" key="10">
    <source>
        <dbReference type="SAM" id="MobiDB-lite"/>
    </source>
</evidence>
<dbReference type="InterPro" id="IPR036322">
    <property type="entry name" value="WD40_repeat_dom_sf"/>
</dbReference>
<feature type="compositionally biased region" description="Low complexity" evidence="10">
    <location>
        <begin position="519"/>
        <end position="532"/>
    </location>
</feature>
<dbReference type="Gene3D" id="1.10.510.10">
    <property type="entry name" value="Transferase(Phosphotransferase) domain 1"/>
    <property type="match status" value="1"/>
</dbReference>
<feature type="region of interest" description="Disordered" evidence="10">
    <location>
        <begin position="506"/>
        <end position="533"/>
    </location>
</feature>
<proteinExistence type="predicted"/>
<dbReference type="SUPFAM" id="SSF56112">
    <property type="entry name" value="Protein kinase-like (PK-like)"/>
    <property type="match status" value="1"/>
</dbReference>
<dbReference type="EMBL" id="CAUYUJ010001259">
    <property type="protein sequence ID" value="CAK0795091.1"/>
    <property type="molecule type" value="Genomic_DNA"/>
</dbReference>
<dbReference type="Gene3D" id="1.25.10.10">
    <property type="entry name" value="Leucine-rich Repeat Variant"/>
    <property type="match status" value="2"/>
</dbReference>